<sequence>MGERAIKTAIKQGKSAGLRGLVPANQRPPPGARSSRLPRHLPTGRCLPECLPFSLSPSVPPTDLRDSTARELQEPSSDPSASASIPSDQTPQQDGRGIRPLLGHFWGQEPTTPKALCSNCRDAGGAGYTAAAGTRRGNAAHAHWRHCTCSGARACVRQSQGAGQGERLSGALYRLRLSLPCGRGGVRDAGCYTAAAETWWGTPRTRTGDAHAHGRRARARETLHVLGRRCTCSGDAARAQRPLRARGARGRGELGTVRLSSAHYRPRNVSDGSPALSRVHGPVLETDLREGISAQAMRTRRAQELQDPHGGRMPRLAGREEATPLLSPGDRFAASESLLTDLPPRTCAHCSPPENGQLRSGLQGAERPRTQPAGG</sequence>
<evidence type="ECO:0000313" key="2">
    <source>
        <dbReference type="EMBL" id="CAI9165671.1"/>
    </source>
</evidence>
<name>A0ABN8YXK4_RANTA</name>
<protein>
    <submittedName>
        <fullName evidence="2">Uncharacterized protein</fullName>
    </submittedName>
</protein>
<evidence type="ECO:0000256" key="1">
    <source>
        <dbReference type="SAM" id="MobiDB-lite"/>
    </source>
</evidence>
<accession>A0ABN8YXK4</accession>
<keyword evidence="3" id="KW-1185">Reference proteome</keyword>
<gene>
    <name evidence="2" type="ORF">MRATA1EN1_LOCUS14633</name>
</gene>
<feature type="compositionally biased region" description="Low complexity" evidence="1">
    <location>
        <begin position="75"/>
        <end position="88"/>
    </location>
</feature>
<organism evidence="2 3">
    <name type="scientific">Rangifer tarandus platyrhynchus</name>
    <name type="common">Svalbard reindeer</name>
    <dbReference type="NCBI Taxonomy" id="3082113"/>
    <lineage>
        <taxon>Eukaryota</taxon>
        <taxon>Metazoa</taxon>
        <taxon>Chordata</taxon>
        <taxon>Craniata</taxon>
        <taxon>Vertebrata</taxon>
        <taxon>Euteleostomi</taxon>
        <taxon>Mammalia</taxon>
        <taxon>Eutheria</taxon>
        <taxon>Laurasiatheria</taxon>
        <taxon>Artiodactyla</taxon>
        <taxon>Ruminantia</taxon>
        <taxon>Pecora</taxon>
        <taxon>Cervidae</taxon>
        <taxon>Odocoileinae</taxon>
        <taxon>Rangifer</taxon>
    </lineage>
</organism>
<feature type="region of interest" description="Disordered" evidence="1">
    <location>
        <begin position="350"/>
        <end position="375"/>
    </location>
</feature>
<evidence type="ECO:0000313" key="3">
    <source>
        <dbReference type="Proteomes" id="UP001176941"/>
    </source>
</evidence>
<reference evidence="2" key="1">
    <citation type="submission" date="2023-04" db="EMBL/GenBank/DDBJ databases">
        <authorList>
            <consortium name="ELIXIR-Norway"/>
        </authorList>
    </citation>
    <scope>NUCLEOTIDE SEQUENCE [LARGE SCALE GENOMIC DNA]</scope>
</reference>
<proteinExistence type="predicted"/>
<feature type="region of interest" description="Disordered" evidence="1">
    <location>
        <begin position="57"/>
        <end position="99"/>
    </location>
</feature>
<dbReference type="Proteomes" id="UP001176941">
    <property type="component" value="Chromosome 24"/>
</dbReference>
<feature type="compositionally biased region" description="Basic and acidic residues" evidence="1">
    <location>
        <begin position="63"/>
        <end position="73"/>
    </location>
</feature>
<feature type="region of interest" description="Disordered" evidence="1">
    <location>
        <begin position="1"/>
        <end position="43"/>
    </location>
</feature>
<dbReference type="EMBL" id="OX459960">
    <property type="protein sequence ID" value="CAI9165671.1"/>
    <property type="molecule type" value="Genomic_DNA"/>
</dbReference>